<dbReference type="Proteomes" id="UP000188912">
    <property type="component" value="Chromosome"/>
</dbReference>
<organism evidence="8 9">
    <name type="scientific">Candidatus Tokpelaia hoelldobleri</name>
    <dbReference type="NCBI Taxonomy" id="1902579"/>
    <lineage>
        <taxon>Bacteria</taxon>
        <taxon>Pseudomonadati</taxon>
        <taxon>Pseudomonadota</taxon>
        <taxon>Alphaproteobacteria</taxon>
        <taxon>Hyphomicrobiales</taxon>
        <taxon>Candidatus Tokpelaia</taxon>
    </lineage>
</organism>
<evidence type="ECO:0000313" key="9">
    <source>
        <dbReference type="Proteomes" id="UP000188912"/>
    </source>
</evidence>
<evidence type="ECO:0000259" key="7">
    <source>
        <dbReference type="PROSITE" id="PS50983"/>
    </source>
</evidence>
<dbReference type="SUPFAM" id="SSF53807">
    <property type="entry name" value="Helical backbone' metal receptor"/>
    <property type="match status" value="1"/>
</dbReference>
<evidence type="ECO:0000256" key="4">
    <source>
        <dbReference type="ARBA" id="ARBA00022496"/>
    </source>
</evidence>
<keyword evidence="4" id="KW-0408">Iron</keyword>
<dbReference type="PROSITE" id="PS50983">
    <property type="entry name" value="FE_B12_PBP"/>
    <property type="match status" value="1"/>
</dbReference>
<dbReference type="GO" id="GO:1901678">
    <property type="term" value="P:iron coordination entity transport"/>
    <property type="evidence" value="ECO:0007669"/>
    <property type="project" value="UniProtKB-ARBA"/>
</dbReference>
<dbReference type="Pfam" id="PF01497">
    <property type="entry name" value="Peripla_BP_2"/>
    <property type="match status" value="1"/>
</dbReference>
<keyword evidence="3" id="KW-0813">Transport</keyword>
<keyword evidence="4" id="KW-0410">Iron transport</keyword>
<dbReference type="GO" id="GO:0030288">
    <property type="term" value="C:outer membrane-bounded periplasmic space"/>
    <property type="evidence" value="ECO:0007669"/>
    <property type="project" value="TreeGrafter"/>
</dbReference>
<dbReference type="PANTHER" id="PTHR30532:SF28">
    <property type="entry name" value="PETROBACTIN-BINDING PROTEIN YCLQ"/>
    <property type="match status" value="1"/>
</dbReference>
<feature type="signal peptide" evidence="6">
    <location>
        <begin position="1"/>
        <end position="26"/>
    </location>
</feature>
<evidence type="ECO:0000256" key="6">
    <source>
        <dbReference type="SAM" id="SignalP"/>
    </source>
</evidence>
<comment type="similarity">
    <text evidence="2">Belongs to the bacterial solute-binding protein 8 family.</text>
</comment>
<name>A0A1U9JTB9_9HYPH</name>
<evidence type="ECO:0000256" key="1">
    <source>
        <dbReference type="ARBA" id="ARBA00004196"/>
    </source>
</evidence>
<evidence type="ECO:0000256" key="3">
    <source>
        <dbReference type="ARBA" id="ARBA00022448"/>
    </source>
</evidence>
<feature type="chain" id="PRO_5013387282" evidence="6">
    <location>
        <begin position="27"/>
        <end position="306"/>
    </location>
</feature>
<sequence length="306" mass="32677">MKKHSFLTFVLAAFAVLATTLTGAQAETVTVKHSSGTTQIASTPKKIVVFDLASIDTLNRLGVSGIIGVPGGVAYPAYIKAYEDKSYTRAGTLFEPDYETVASLEPDMIIVAGRSQAKYAELAKIAPTIDLTVSTDNYLSDVTRNVTLLGQIFDRQEQAKAEISKLEATLADIKKLTAGKGNGLLILTTGGRMSAFGPGSRFGLLYSGFGIVPADPDLSVGNHGQPVAAEYILKTNPDWLFVIDRDAAIGREGQAASQLLDNVIVNKTKAAQRKHIIYLDPQNWYLVGGSLSGLHETAEQIAAAFK</sequence>
<evidence type="ECO:0000256" key="5">
    <source>
        <dbReference type="ARBA" id="ARBA00022729"/>
    </source>
</evidence>
<keyword evidence="9" id="KW-1185">Reference proteome</keyword>
<protein>
    <submittedName>
        <fullName evidence="8">Periplasmic binding protein</fullName>
    </submittedName>
</protein>
<dbReference type="PANTHER" id="PTHR30532">
    <property type="entry name" value="IRON III DICITRATE-BINDING PERIPLASMIC PROTEIN"/>
    <property type="match status" value="1"/>
</dbReference>
<evidence type="ECO:0000256" key="2">
    <source>
        <dbReference type="ARBA" id="ARBA00008814"/>
    </source>
</evidence>
<dbReference type="InterPro" id="IPR051313">
    <property type="entry name" value="Bact_iron-sidero_bind"/>
</dbReference>
<keyword evidence="4" id="KW-0406">Ion transport</keyword>
<reference evidence="8 9" key="1">
    <citation type="journal article" date="2010" name="Science">
        <title>Genomic comparison of the ants Camponotus floridanus and Harpegnathos saltator.</title>
        <authorList>
            <person name="Bonasio R."/>
            <person name="Zhang G."/>
            <person name="Ye C."/>
            <person name="Mutti N.S."/>
            <person name="Fang X."/>
            <person name="Qin N."/>
            <person name="Donahue G."/>
            <person name="Yang P."/>
            <person name="Li Q."/>
            <person name="Li C."/>
            <person name="Zhang P."/>
            <person name="Huang Z."/>
            <person name="Berger S.L."/>
            <person name="Reinberg D."/>
            <person name="Wang J."/>
            <person name="Liebig J."/>
        </authorList>
    </citation>
    <scope>NUCLEOTIDE SEQUENCE [LARGE SCALE GENOMIC DNA]</scope>
    <source>
        <strain evidence="8 9">Hsal</strain>
    </source>
</reference>
<dbReference type="STRING" id="1902579.BHV28_03890"/>
<comment type="subcellular location">
    <subcellularLocation>
        <location evidence="1">Cell envelope</location>
    </subcellularLocation>
</comment>
<dbReference type="Gene3D" id="3.40.50.1980">
    <property type="entry name" value="Nitrogenase molybdenum iron protein domain"/>
    <property type="match status" value="2"/>
</dbReference>
<dbReference type="CDD" id="cd01140">
    <property type="entry name" value="FatB"/>
    <property type="match status" value="1"/>
</dbReference>
<feature type="domain" description="Fe/B12 periplasmic-binding" evidence="7">
    <location>
        <begin position="46"/>
        <end position="306"/>
    </location>
</feature>
<gene>
    <name evidence="8" type="ORF">BHV28_03890</name>
</gene>
<evidence type="ECO:0000313" key="8">
    <source>
        <dbReference type="EMBL" id="AQS41102.1"/>
    </source>
</evidence>
<dbReference type="AlphaFoldDB" id="A0A1U9JTB9"/>
<keyword evidence="5 6" id="KW-0732">Signal</keyword>
<proteinExistence type="inferred from homology"/>
<accession>A0A1U9JTB9</accession>
<dbReference type="InterPro" id="IPR002491">
    <property type="entry name" value="ABC_transptr_periplasmic_BD"/>
</dbReference>
<dbReference type="InterPro" id="IPR033870">
    <property type="entry name" value="FatB"/>
</dbReference>
<reference evidence="8 9" key="2">
    <citation type="journal article" date="2016" name="Sci. Rep.">
        <title>The genome of Rhizobiales bacteria in predatory ants reveals urease gene functions but no genes for nitrogen fixation.</title>
        <authorList>
            <person name="Neuvonen M.M."/>
            <person name="Tamarit D."/>
            <person name="Naslund K."/>
            <person name="Liebig J."/>
            <person name="Feldhaar H."/>
            <person name="Moran N.A."/>
            <person name="Guy L."/>
            <person name="Andersson S.G."/>
        </authorList>
    </citation>
    <scope>NUCLEOTIDE SEQUENCE [LARGE SCALE GENOMIC DNA]</scope>
    <source>
        <strain evidence="8 9">Hsal</strain>
    </source>
</reference>
<dbReference type="KEGG" id="thd:BHV28_03890"/>
<dbReference type="EMBL" id="CP017315">
    <property type="protein sequence ID" value="AQS41102.1"/>
    <property type="molecule type" value="Genomic_DNA"/>
</dbReference>